<gene>
    <name evidence="1" type="ORF">IE53DRAFT_24000</name>
</gene>
<dbReference type="Proteomes" id="UP000245626">
    <property type="component" value="Unassembled WGS sequence"/>
</dbReference>
<organism evidence="1 2">
    <name type="scientific">Violaceomyces palustris</name>
    <dbReference type="NCBI Taxonomy" id="1673888"/>
    <lineage>
        <taxon>Eukaryota</taxon>
        <taxon>Fungi</taxon>
        <taxon>Dikarya</taxon>
        <taxon>Basidiomycota</taxon>
        <taxon>Ustilaginomycotina</taxon>
        <taxon>Ustilaginomycetes</taxon>
        <taxon>Violaceomycetales</taxon>
        <taxon>Violaceomycetaceae</taxon>
        <taxon>Violaceomyces</taxon>
    </lineage>
</organism>
<protein>
    <submittedName>
        <fullName evidence="1">Uncharacterized protein</fullName>
    </submittedName>
</protein>
<name>A0ACD0P7Z4_9BASI</name>
<evidence type="ECO:0000313" key="2">
    <source>
        <dbReference type="Proteomes" id="UP000245626"/>
    </source>
</evidence>
<evidence type="ECO:0000313" key="1">
    <source>
        <dbReference type="EMBL" id="PWN54150.1"/>
    </source>
</evidence>
<sequence length="643" mass="67059">MSTVSPSLHHGHHGASNGSGYAPNSPVPSASAGQHATSQGNGNGSSADATSHASGDNPARQGSVPASGSGSGPGSASGSMYGDAQAGHHHQHHHHNAGHHGHHSLASPVAGGHGSGWSPYGYPSASVYGGSPGPYGHPSHNTYSQYASGYGYPNSAAHHAVTAPPTPSAAGPAYHSSSMAGVMMHHGQQHGYTYGHQSHHMGAHTPTHPHTPHSHASPYFPVNGEAGHVNGSGALSSPSYTSAPQYSTQLPLAGRHRVTTTLWEDEGTLCFQVDARGVCVARRHDNNMINGTKLLNVCGMSRGKRDGILKNEKERIVVKVGAMHLKGVWISFQRGKQLAEQNGIADTLYPLFETNIQSFLYHPDNYPRTAAVMAAAQERHAQRQKVPGMPSPSALGGSQPPPLMRANTTPSNSLQKDQSAENGVGLNGTMAGASWNGAHNNSHPHDGHTSAPPTAHQSPASLHSHGQQQHLQMSLSGTSSPTLSQQAYGQASQGARPPPGDRRHSMPVTLANMHNHPGHSENPYGASNVGAANTAGGPAAATHRKVSGLKRSWNDEDDAPNVLDHNGHHLHGSSNPSPSEKEMQRTGSASSVGNGYKLEGENGIPSPSVNGRASKKSKQQTSQAHQSHQAHHPMHPMQNNVGI</sequence>
<accession>A0ACD0P7Z4</accession>
<reference evidence="1 2" key="1">
    <citation type="journal article" date="2018" name="Mol. Biol. Evol.">
        <title>Broad Genomic Sampling Reveals a Smut Pathogenic Ancestry of the Fungal Clade Ustilaginomycotina.</title>
        <authorList>
            <person name="Kijpornyongpan T."/>
            <person name="Mondo S.J."/>
            <person name="Barry K."/>
            <person name="Sandor L."/>
            <person name="Lee J."/>
            <person name="Lipzen A."/>
            <person name="Pangilinan J."/>
            <person name="LaButti K."/>
            <person name="Hainaut M."/>
            <person name="Henrissat B."/>
            <person name="Grigoriev I.V."/>
            <person name="Spatafora J.W."/>
            <person name="Aime M.C."/>
        </authorList>
    </citation>
    <scope>NUCLEOTIDE SEQUENCE [LARGE SCALE GENOMIC DNA]</scope>
    <source>
        <strain evidence="1 2">SA 807</strain>
    </source>
</reference>
<proteinExistence type="predicted"/>
<keyword evidence="2" id="KW-1185">Reference proteome</keyword>
<dbReference type="EMBL" id="KZ819694">
    <property type="protein sequence ID" value="PWN54150.1"/>
    <property type="molecule type" value="Genomic_DNA"/>
</dbReference>